<dbReference type="InterPro" id="IPR002716">
    <property type="entry name" value="PIN_dom"/>
</dbReference>
<proteinExistence type="predicted"/>
<dbReference type="Gene3D" id="3.40.50.1010">
    <property type="entry name" value="5'-nuclease"/>
    <property type="match status" value="1"/>
</dbReference>
<name>A0A2P8G6G2_9BACT</name>
<dbReference type="AlphaFoldDB" id="A0A2P8G6G2"/>
<dbReference type="PANTHER" id="PTHR39677:SF4">
    <property type="entry name" value="RIBONUCLEASE VAPC6"/>
    <property type="match status" value="1"/>
</dbReference>
<dbReference type="Proteomes" id="UP000241964">
    <property type="component" value="Unassembled WGS sequence"/>
</dbReference>
<dbReference type="RefSeq" id="WP_106595823.1">
    <property type="nucleotide sequence ID" value="NZ_PYAS01000005.1"/>
</dbReference>
<feature type="domain" description="PIN" evidence="1">
    <location>
        <begin position="6"/>
        <end position="136"/>
    </location>
</feature>
<dbReference type="SUPFAM" id="SSF88723">
    <property type="entry name" value="PIN domain-like"/>
    <property type="match status" value="1"/>
</dbReference>
<evidence type="ECO:0000259" key="1">
    <source>
        <dbReference type="SMART" id="SM00670"/>
    </source>
</evidence>
<reference evidence="2 3" key="1">
    <citation type="submission" date="2018-03" db="EMBL/GenBank/DDBJ databases">
        <title>Genomic Encyclopedia of Archaeal and Bacterial Type Strains, Phase II (KMG-II): from individual species to whole genera.</title>
        <authorList>
            <person name="Goeker M."/>
        </authorList>
    </citation>
    <scope>NUCLEOTIDE SEQUENCE [LARGE SCALE GENOMIC DNA]</scope>
    <source>
        <strain evidence="2 3">DSM 29057</strain>
    </source>
</reference>
<dbReference type="Pfam" id="PF01850">
    <property type="entry name" value="PIN"/>
    <property type="match status" value="1"/>
</dbReference>
<sequence>MSNNHRKIFIDSSILVEFEKQTKTDLLFYLMSDKASSLFVNSTVLSEYTYYLLAIESGKSPRSVKEDGNIGAIIQQNNPEPFLDVFQTTPLKPGITTVFLEMMSKYNLLPNDALILADCKLNSINALASYDVKDFSDACKKEGIQLISSMSDLQIT</sequence>
<dbReference type="SMART" id="SM00670">
    <property type="entry name" value="PINc"/>
    <property type="match status" value="1"/>
</dbReference>
<evidence type="ECO:0000313" key="2">
    <source>
        <dbReference type="EMBL" id="PSL29573.1"/>
    </source>
</evidence>
<organism evidence="2 3">
    <name type="scientific">Dyadobacter jiangsuensis</name>
    <dbReference type="NCBI Taxonomy" id="1591085"/>
    <lineage>
        <taxon>Bacteria</taxon>
        <taxon>Pseudomonadati</taxon>
        <taxon>Bacteroidota</taxon>
        <taxon>Cytophagia</taxon>
        <taxon>Cytophagales</taxon>
        <taxon>Spirosomataceae</taxon>
        <taxon>Dyadobacter</taxon>
    </lineage>
</organism>
<dbReference type="OrthoDB" id="955711at2"/>
<dbReference type="PANTHER" id="PTHR39677">
    <property type="entry name" value="RIBONUCLEASE VAPC6"/>
    <property type="match status" value="1"/>
</dbReference>
<comment type="caution">
    <text evidence="2">The sequence shown here is derived from an EMBL/GenBank/DDBJ whole genome shotgun (WGS) entry which is preliminary data.</text>
</comment>
<dbReference type="InterPro" id="IPR029060">
    <property type="entry name" value="PIN-like_dom_sf"/>
</dbReference>
<gene>
    <name evidence="2" type="ORF">CLV60_105415</name>
</gene>
<dbReference type="CDD" id="cd18677">
    <property type="entry name" value="PIN_MjVapC2-VapC6_like"/>
    <property type="match status" value="1"/>
</dbReference>
<evidence type="ECO:0000313" key="3">
    <source>
        <dbReference type="Proteomes" id="UP000241964"/>
    </source>
</evidence>
<keyword evidence="3" id="KW-1185">Reference proteome</keyword>
<dbReference type="EMBL" id="PYAS01000005">
    <property type="protein sequence ID" value="PSL29573.1"/>
    <property type="molecule type" value="Genomic_DNA"/>
</dbReference>
<accession>A0A2P8G6G2</accession>
<protein>
    <submittedName>
        <fullName evidence="2">Putative nucleic acid-binding protein</fullName>
    </submittedName>
</protein>